<protein>
    <submittedName>
        <fullName evidence="1">Uncharacterized protein</fullName>
    </submittedName>
</protein>
<name>A0A6C0JJK5_9ZZZZ</name>
<sequence length="383" mass="45890">MNTFCQIVHKQCAESDELYKLTNLNYSFESQWERTSITWLSELKLPDTSKTLMKILICMFTSTPVVISPTRTKFDFLKTIRDNTFLDQGTKDNVFTLFCSVQRKYNLLNRLCYQYKRRNTTVAIQRDLFLNPIRESQHNVMSIIQNDKIYLFTIMDLRNIIESALSNSPYHFSQPLPIKNPYNNMPFDKSTLYNIYFFMKRGDFVMSVLFHQYFLCNFNLTRFQDENAVIIRETYIQQYLKNSSPQYLRFHISEMLLEYGFSKKYPIEKDFPTVRLINIMRPYLEMFYKQRYSLDMSSYNILQKKLKSKLVKFFNYNPKFGRKILVRNKSSSMIATYNDAHIPFKKPNYFENFEKSHIYLFEGENYPSESDEEEEEESVGSMS</sequence>
<proteinExistence type="predicted"/>
<reference evidence="1" key="1">
    <citation type="journal article" date="2020" name="Nature">
        <title>Giant virus diversity and host interactions through global metagenomics.</title>
        <authorList>
            <person name="Schulz F."/>
            <person name="Roux S."/>
            <person name="Paez-Espino D."/>
            <person name="Jungbluth S."/>
            <person name="Walsh D.A."/>
            <person name="Denef V.J."/>
            <person name="McMahon K.D."/>
            <person name="Konstantinidis K.T."/>
            <person name="Eloe-Fadrosh E.A."/>
            <person name="Kyrpides N.C."/>
            <person name="Woyke T."/>
        </authorList>
    </citation>
    <scope>NUCLEOTIDE SEQUENCE</scope>
    <source>
        <strain evidence="1">GVMAG-M-3300027708-5</strain>
    </source>
</reference>
<evidence type="ECO:0000313" key="1">
    <source>
        <dbReference type="EMBL" id="QHU04950.1"/>
    </source>
</evidence>
<dbReference type="AlphaFoldDB" id="A0A6C0JJK5"/>
<organism evidence="1">
    <name type="scientific">viral metagenome</name>
    <dbReference type="NCBI Taxonomy" id="1070528"/>
    <lineage>
        <taxon>unclassified sequences</taxon>
        <taxon>metagenomes</taxon>
        <taxon>organismal metagenomes</taxon>
    </lineage>
</organism>
<accession>A0A6C0JJK5</accession>
<dbReference type="EMBL" id="MN740405">
    <property type="protein sequence ID" value="QHU04950.1"/>
    <property type="molecule type" value="Genomic_DNA"/>
</dbReference>